<organism evidence="1 2">
    <name type="scientific">Phytophthora infestans (strain T30-4)</name>
    <name type="common">Potato late blight agent</name>
    <dbReference type="NCBI Taxonomy" id="403677"/>
    <lineage>
        <taxon>Eukaryota</taxon>
        <taxon>Sar</taxon>
        <taxon>Stramenopiles</taxon>
        <taxon>Oomycota</taxon>
        <taxon>Peronosporomycetes</taxon>
        <taxon>Peronosporales</taxon>
        <taxon>Peronosporaceae</taxon>
        <taxon>Phytophthora</taxon>
    </lineage>
</organism>
<accession>D0P3W8</accession>
<reference evidence="2" key="1">
    <citation type="journal article" date="2009" name="Nature">
        <title>Genome sequence and analysis of the Irish potato famine pathogen Phytophthora infestans.</title>
        <authorList>
            <consortium name="The Broad Institute Genome Sequencing Platform"/>
            <person name="Haas B.J."/>
            <person name="Kamoun S."/>
            <person name="Zody M.C."/>
            <person name="Jiang R.H."/>
            <person name="Handsaker R.E."/>
            <person name="Cano L.M."/>
            <person name="Grabherr M."/>
            <person name="Kodira C.D."/>
            <person name="Raffaele S."/>
            <person name="Torto-Alalibo T."/>
            <person name="Bozkurt T.O."/>
            <person name="Ah-Fong A.M."/>
            <person name="Alvarado L."/>
            <person name="Anderson V.L."/>
            <person name="Armstrong M.R."/>
            <person name="Avrova A."/>
            <person name="Baxter L."/>
            <person name="Beynon J."/>
            <person name="Boevink P.C."/>
            <person name="Bollmann S.R."/>
            <person name="Bos J.I."/>
            <person name="Bulone V."/>
            <person name="Cai G."/>
            <person name="Cakir C."/>
            <person name="Carrington J.C."/>
            <person name="Chawner M."/>
            <person name="Conti L."/>
            <person name="Costanzo S."/>
            <person name="Ewan R."/>
            <person name="Fahlgren N."/>
            <person name="Fischbach M.A."/>
            <person name="Fugelstad J."/>
            <person name="Gilroy E.M."/>
            <person name="Gnerre S."/>
            <person name="Green P.J."/>
            <person name="Grenville-Briggs L.J."/>
            <person name="Griffith J."/>
            <person name="Grunwald N.J."/>
            <person name="Horn K."/>
            <person name="Horner N.R."/>
            <person name="Hu C.H."/>
            <person name="Huitema E."/>
            <person name="Jeong D.H."/>
            <person name="Jones A.M."/>
            <person name="Jones J.D."/>
            <person name="Jones R.W."/>
            <person name="Karlsson E.K."/>
            <person name="Kunjeti S.G."/>
            <person name="Lamour K."/>
            <person name="Liu Z."/>
            <person name="Ma L."/>
            <person name="Maclean D."/>
            <person name="Chibucos M.C."/>
            <person name="McDonald H."/>
            <person name="McWalters J."/>
            <person name="Meijer H.J."/>
            <person name="Morgan W."/>
            <person name="Morris P.F."/>
            <person name="Munro C.A."/>
            <person name="O'Neill K."/>
            <person name="Ospina-Giraldo M."/>
            <person name="Pinzon A."/>
            <person name="Pritchard L."/>
            <person name="Ramsahoye B."/>
            <person name="Ren Q."/>
            <person name="Restrepo S."/>
            <person name="Roy S."/>
            <person name="Sadanandom A."/>
            <person name="Savidor A."/>
            <person name="Schornack S."/>
            <person name="Schwartz D.C."/>
            <person name="Schumann U.D."/>
            <person name="Schwessinger B."/>
            <person name="Seyer L."/>
            <person name="Sharpe T."/>
            <person name="Silvar C."/>
            <person name="Song J."/>
            <person name="Studholme D.J."/>
            <person name="Sykes S."/>
            <person name="Thines M."/>
            <person name="van de Vondervoort P.J."/>
            <person name="Phuntumart V."/>
            <person name="Wawra S."/>
            <person name="Weide R."/>
            <person name="Win J."/>
            <person name="Young C."/>
            <person name="Zhou S."/>
            <person name="Fry W."/>
            <person name="Meyers B.C."/>
            <person name="van West P."/>
            <person name="Ristaino J."/>
            <person name="Govers F."/>
            <person name="Birch P.R."/>
            <person name="Whisson S.C."/>
            <person name="Judelson H.S."/>
            <person name="Nusbaum C."/>
        </authorList>
    </citation>
    <scope>NUCLEOTIDE SEQUENCE [LARGE SCALE GENOMIC DNA]</scope>
    <source>
        <strain evidence="2">T30-4</strain>
    </source>
</reference>
<dbReference type="InParanoid" id="D0P3W8"/>
<dbReference type="EMBL" id="DS028437">
    <property type="protein sequence ID" value="EEY62099.1"/>
    <property type="molecule type" value="Genomic_DNA"/>
</dbReference>
<dbReference type="KEGG" id="pif:PITG_21200"/>
<name>D0P3W8_PHYIT</name>
<proteinExistence type="predicted"/>
<evidence type="ECO:0000313" key="2">
    <source>
        <dbReference type="Proteomes" id="UP000006643"/>
    </source>
</evidence>
<evidence type="ECO:0000313" key="1">
    <source>
        <dbReference type="EMBL" id="EEY62099.1"/>
    </source>
</evidence>
<protein>
    <submittedName>
        <fullName evidence="1">Uncharacterized protein</fullName>
    </submittedName>
</protein>
<gene>
    <name evidence="1" type="ORF">PITG_21200</name>
</gene>
<dbReference type="AlphaFoldDB" id="D0P3W8"/>
<keyword evidence="2" id="KW-1185">Reference proteome</keyword>
<dbReference type="HOGENOM" id="CLU_2241872_0_0_1"/>
<dbReference type="GeneID" id="9463310"/>
<dbReference type="RefSeq" id="XP_002895008.1">
    <property type="nucleotide sequence ID" value="XM_002894962.1"/>
</dbReference>
<sequence>MVERLTPVCFRQTQDTGIPSTESNPPVTDFLSDLSAAKSASLPTSWGCVCGVTPCGLRTRCRGASTSAVSSTSLDSAPMGVRTPCTDDIPCSRSISLIASSWSRS</sequence>
<dbReference type="Proteomes" id="UP000006643">
    <property type="component" value="Unassembled WGS sequence"/>
</dbReference>
<dbReference type="VEuPathDB" id="FungiDB:PITG_21200"/>